<keyword evidence="2" id="KW-0238">DNA-binding</keyword>
<dbReference type="SUPFAM" id="SSF46689">
    <property type="entry name" value="Homeodomain-like"/>
    <property type="match status" value="2"/>
</dbReference>
<dbReference type="PROSITE" id="PS01124">
    <property type="entry name" value="HTH_ARAC_FAMILY_2"/>
    <property type="match status" value="1"/>
</dbReference>
<proteinExistence type="predicted"/>
<organism evidence="5 6">
    <name type="scientific">Halomonas shengliensis</name>
    <dbReference type="NCBI Taxonomy" id="419597"/>
    <lineage>
        <taxon>Bacteria</taxon>
        <taxon>Pseudomonadati</taxon>
        <taxon>Pseudomonadota</taxon>
        <taxon>Gammaproteobacteria</taxon>
        <taxon>Oceanospirillales</taxon>
        <taxon>Halomonadaceae</taxon>
        <taxon>Halomonas</taxon>
    </lineage>
</organism>
<dbReference type="Gene3D" id="1.10.10.60">
    <property type="entry name" value="Homeodomain-like"/>
    <property type="match status" value="2"/>
</dbReference>
<dbReference type="PANTHER" id="PTHR43280:SF2">
    <property type="entry name" value="HTH-TYPE TRANSCRIPTIONAL REGULATOR EXSA"/>
    <property type="match status" value="1"/>
</dbReference>
<keyword evidence="1" id="KW-0805">Transcription regulation</keyword>
<evidence type="ECO:0000313" key="6">
    <source>
        <dbReference type="Proteomes" id="UP000199075"/>
    </source>
</evidence>
<dbReference type="RefSeq" id="WP_089677356.1">
    <property type="nucleotide sequence ID" value="NZ_FNIV01000003.1"/>
</dbReference>
<dbReference type="PANTHER" id="PTHR43280">
    <property type="entry name" value="ARAC-FAMILY TRANSCRIPTIONAL REGULATOR"/>
    <property type="match status" value="1"/>
</dbReference>
<evidence type="ECO:0000256" key="3">
    <source>
        <dbReference type="ARBA" id="ARBA00023163"/>
    </source>
</evidence>
<dbReference type="Pfam" id="PF12833">
    <property type="entry name" value="HTH_18"/>
    <property type="match status" value="1"/>
</dbReference>
<keyword evidence="3" id="KW-0804">Transcription</keyword>
<keyword evidence="6" id="KW-1185">Reference proteome</keyword>
<sequence length="273" mass="30263">MFNEIVRAEIWLQDTLESQETIDTLAERLGYSTSQVRRRFRQHFGMSPSAYREALRLEKASRLLIHTPLGIRTVAGRCGYTNHSAFSRAFLRRFRHSPRHHRLTGREALVEAAARAGSAPRPEVETLPPCAAVVAREYATSETLPPPRRWLERLDGYPLPLPGASERAAALLLLHDPGPPSGLPRLDLGVLVDGESAGSLPIPPTLRLLELPRTRCACLDLPGPQRIHDTLVALLAALPEMGEHYNGDPVRLVRSESALTLQLPLLDGEETPR</sequence>
<dbReference type="Proteomes" id="UP000199075">
    <property type="component" value="Unassembled WGS sequence"/>
</dbReference>
<dbReference type="SMART" id="SM00342">
    <property type="entry name" value="HTH_ARAC"/>
    <property type="match status" value="1"/>
</dbReference>
<dbReference type="EMBL" id="FNIV01000003">
    <property type="protein sequence ID" value="SDO00414.1"/>
    <property type="molecule type" value="Genomic_DNA"/>
</dbReference>
<name>A0A1H0G0S2_9GAMM</name>
<evidence type="ECO:0000259" key="4">
    <source>
        <dbReference type="PROSITE" id="PS01124"/>
    </source>
</evidence>
<dbReference type="GO" id="GO:0003700">
    <property type="term" value="F:DNA-binding transcription factor activity"/>
    <property type="evidence" value="ECO:0007669"/>
    <property type="project" value="InterPro"/>
</dbReference>
<dbReference type="AlphaFoldDB" id="A0A1H0G0S2"/>
<dbReference type="InterPro" id="IPR018060">
    <property type="entry name" value="HTH_AraC"/>
</dbReference>
<accession>A0A1H0G0S2</accession>
<gene>
    <name evidence="5" type="ORF">SAMN04487957_10315</name>
</gene>
<dbReference type="OrthoDB" id="6146868at2"/>
<feature type="domain" description="HTH araC/xylS-type" evidence="4">
    <location>
        <begin position="6"/>
        <end position="104"/>
    </location>
</feature>
<dbReference type="GO" id="GO:0043565">
    <property type="term" value="F:sequence-specific DNA binding"/>
    <property type="evidence" value="ECO:0007669"/>
    <property type="project" value="InterPro"/>
</dbReference>
<dbReference type="STRING" id="419597.SAMN04487957_10315"/>
<protein>
    <submittedName>
        <fullName evidence="5">Helix-turn-helix domain-containing protein</fullName>
    </submittedName>
</protein>
<reference evidence="6" key="1">
    <citation type="submission" date="2016-10" db="EMBL/GenBank/DDBJ databases">
        <authorList>
            <person name="Varghese N."/>
            <person name="Submissions S."/>
        </authorList>
    </citation>
    <scope>NUCLEOTIDE SEQUENCE [LARGE SCALE GENOMIC DNA]</scope>
    <source>
        <strain evidence="6">CGMCC 1.6444</strain>
    </source>
</reference>
<evidence type="ECO:0000256" key="1">
    <source>
        <dbReference type="ARBA" id="ARBA00023015"/>
    </source>
</evidence>
<evidence type="ECO:0000313" key="5">
    <source>
        <dbReference type="EMBL" id="SDO00414.1"/>
    </source>
</evidence>
<dbReference type="InterPro" id="IPR009057">
    <property type="entry name" value="Homeodomain-like_sf"/>
</dbReference>
<evidence type="ECO:0000256" key="2">
    <source>
        <dbReference type="ARBA" id="ARBA00023125"/>
    </source>
</evidence>